<reference evidence="2 3" key="1">
    <citation type="submission" date="2017-08" db="EMBL/GenBank/DDBJ databases">
        <title>Infants hospitalized years apart are colonized by the same room-sourced microbial strains.</title>
        <authorList>
            <person name="Brooks B."/>
            <person name="Olm M.R."/>
            <person name="Firek B.A."/>
            <person name="Baker R."/>
            <person name="Thomas B.C."/>
            <person name="Morowitz M.J."/>
            <person name="Banfield J.F."/>
        </authorList>
    </citation>
    <scope>NUCLEOTIDE SEQUENCE [LARGE SCALE GENOMIC DNA]</scope>
    <source>
        <strain evidence="2">S2_012_000_R2_81</strain>
    </source>
</reference>
<sequence length="214" mass="21533">MLSFSVWLLLGASLAYWGLQLIARPLPLPAMTLQAGDGRGGAVDFARLLGVTPAAAAAEPEPMPQTRLRLLGVVAPRSERAAAAGEGVALIEVDGVARTVRVGAVVDGELALLRVDARSASLGRSGQPPSMVLEISPTAPPATGTLAPAAPSNVVLGGNPGGQPGARVAPGAPQMAPSVMQPQVPPRPVLSSDELPGSNPPVQPQNPNSAAAVR</sequence>
<dbReference type="Proteomes" id="UP000249633">
    <property type="component" value="Unassembled WGS sequence"/>
</dbReference>
<feature type="region of interest" description="Disordered" evidence="1">
    <location>
        <begin position="121"/>
        <end position="214"/>
    </location>
</feature>
<feature type="compositionally biased region" description="Low complexity" evidence="1">
    <location>
        <begin position="205"/>
        <end position="214"/>
    </location>
</feature>
<evidence type="ECO:0000313" key="2">
    <source>
        <dbReference type="EMBL" id="PZP35743.1"/>
    </source>
</evidence>
<protein>
    <recommendedName>
        <fullName evidence="4">Type II secretion system protein GspC N-terminal domain-containing protein</fullName>
    </recommendedName>
</protein>
<organism evidence="2 3">
    <name type="scientific">Roseateles depolymerans</name>
    <dbReference type="NCBI Taxonomy" id="76731"/>
    <lineage>
        <taxon>Bacteria</taxon>
        <taxon>Pseudomonadati</taxon>
        <taxon>Pseudomonadota</taxon>
        <taxon>Betaproteobacteria</taxon>
        <taxon>Burkholderiales</taxon>
        <taxon>Sphaerotilaceae</taxon>
        <taxon>Roseateles</taxon>
    </lineage>
</organism>
<dbReference type="EMBL" id="QFOD01000002">
    <property type="protein sequence ID" value="PZP35743.1"/>
    <property type="molecule type" value="Genomic_DNA"/>
</dbReference>
<proteinExistence type="predicted"/>
<evidence type="ECO:0000313" key="3">
    <source>
        <dbReference type="Proteomes" id="UP000249633"/>
    </source>
</evidence>
<comment type="caution">
    <text evidence="2">The sequence shown here is derived from an EMBL/GenBank/DDBJ whole genome shotgun (WGS) entry which is preliminary data.</text>
</comment>
<dbReference type="AlphaFoldDB" id="A0A2W5DYQ3"/>
<name>A0A2W5DYQ3_9BURK</name>
<feature type="compositionally biased region" description="Low complexity" evidence="1">
    <location>
        <begin position="141"/>
        <end position="151"/>
    </location>
</feature>
<evidence type="ECO:0008006" key="4">
    <source>
        <dbReference type="Google" id="ProtNLM"/>
    </source>
</evidence>
<gene>
    <name evidence="2" type="ORF">DI603_02965</name>
</gene>
<accession>A0A2W5DYQ3</accession>
<evidence type="ECO:0000256" key="1">
    <source>
        <dbReference type="SAM" id="MobiDB-lite"/>
    </source>
</evidence>